<dbReference type="VEuPathDB" id="GiardiaDB:GLP15_29"/>
<accession>E1F0P3</accession>
<dbReference type="InterPro" id="IPR029058">
    <property type="entry name" value="AB_hydrolase_fold"/>
</dbReference>
<dbReference type="Pfam" id="PF12146">
    <property type="entry name" value="Hydrolase_4"/>
    <property type="match status" value="1"/>
</dbReference>
<evidence type="ECO:0000313" key="2">
    <source>
        <dbReference type="EMBL" id="EFO63973.1"/>
    </source>
</evidence>
<keyword evidence="2" id="KW-0645">Protease</keyword>
<dbReference type="PANTHER" id="PTHR12277:SF81">
    <property type="entry name" value="PROTEIN ABHD13"/>
    <property type="match status" value="1"/>
</dbReference>
<reference evidence="2 3" key="1">
    <citation type="journal article" date="2010" name="BMC Genomics">
        <title>Genome analysis and comparative genomics of a Giardia intestinalis assemblage E isolate.</title>
        <authorList>
            <person name="Jerlstrom-Hultqvist J."/>
            <person name="Franzen O."/>
            <person name="Ankarklev J."/>
            <person name="Xu F."/>
            <person name="Nohynkova E."/>
            <person name="Andersson J.O."/>
            <person name="Svard S.G."/>
            <person name="Andersson B."/>
        </authorList>
    </citation>
    <scope>NUCLEOTIDE SEQUENCE [LARGE SCALE GENOMIC DNA]</scope>
    <source>
        <strain evidence="2 3">P15</strain>
    </source>
</reference>
<dbReference type="AlphaFoldDB" id="E1F0P3"/>
<evidence type="ECO:0000259" key="1">
    <source>
        <dbReference type="Pfam" id="PF12146"/>
    </source>
</evidence>
<sequence>MGCIVDKIAYPSRYLPRQKITKDDKRYIWIPINNNTSICAMVCYPNQSNVLKSLPEQMVYSIMTIRKALFESIPEQSSEDAANISRLIIYSHGNAETMMHNSAYGFMLADLSGMPVLLYDYEGYGASDGKSGEKTARRDIEAVYRYVREAYPEHKLIFMGRSIGSVTTAHIANLYANKKAYQEDRQSKVLAGVILQSGVASALQTLRKRKINIICDCLRNYDKVCNWSFPCLIIHGVCDNIVPVHNATIMARNVIKHNHPSYLKSFESFMKEAHPLDMMDNHCIFRANNFTLLLIAGGDHNSYDIETYELTYSIIVQFLIGDGTIGTSIAQNQEMLLQI</sequence>
<dbReference type="GO" id="GO:0006508">
    <property type="term" value="P:proteolysis"/>
    <property type="evidence" value="ECO:0007669"/>
    <property type="project" value="UniProtKB-KW"/>
</dbReference>
<dbReference type="InterPro" id="IPR022742">
    <property type="entry name" value="Hydrolase_4"/>
</dbReference>
<dbReference type="SUPFAM" id="SSF53474">
    <property type="entry name" value="alpha/beta-Hydrolases"/>
    <property type="match status" value="1"/>
</dbReference>
<dbReference type="OMA" id="CIVDKIA"/>
<comment type="caution">
    <text evidence="2">The sequence shown here is derived from an EMBL/GenBank/DDBJ whole genome shotgun (WGS) entry which is preliminary data.</text>
</comment>
<dbReference type="OrthoDB" id="446723at2759"/>
<dbReference type="STRING" id="658858.E1F0P3"/>
<feature type="domain" description="Serine aminopeptidase S33" evidence="1">
    <location>
        <begin position="86"/>
        <end position="177"/>
    </location>
</feature>
<dbReference type="EMBL" id="ACVC01000109">
    <property type="protein sequence ID" value="EFO63973.1"/>
    <property type="molecule type" value="Genomic_DNA"/>
</dbReference>
<keyword evidence="2" id="KW-0378">Hydrolase</keyword>
<dbReference type="GO" id="GO:0008233">
    <property type="term" value="F:peptidase activity"/>
    <property type="evidence" value="ECO:0007669"/>
    <property type="project" value="UniProtKB-KW"/>
</dbReference>
<evidence type="ECO:0000313" key="3">
    <source>
        <dbReference type="Proteomes" id="UP000008974"/>
    </source>
</evidence>
<proteinExistence type="predicted"/>
<dbReference type="PANTHER" id="PTHR12277">
    <property type="entry name" value="ALPHA/BETA HYDROLASE DOMAIN-CONTAINING PROTEIN"/>
    <property type="match status" value="1"/>
</dbReference>
<gene>
    <name evidence="2" type="ORF">GLP15_29</name>
</gene>
<name>E1F0P3_GIAIA</name>
<dbReference type="Proteomes" id="UP000008974">
    <property type="component" value="Unassembled WGS sequence"/>
</dbReference>
<protein>
    <submittedName>
        <fullName evidence="2">Cgi67 serine protease-like protein</fullName>
    </submittedName>
</protein>
<dbReference type="Gene3D" id="3.40.50.1820">
    <property type="entry name" value="alpha/beta hydrolase"/>
    <property type="match status" value="1"/>
</dbReference>
<organism evidence="2 3">
    <name type="scientific">Giardia intestinalis (strain P15)</name>
    <name type="common">Giardia lamblia</name>
    <dbReference type="NCBI Taxonomy" id="658858"/>
    <lineage>
        <taxon>Eukaryota</taxon>
        <taxon>Metamonada</taxon>
        <taxon>Diplomonadida</taxon>
        <taxon>Hexamitidae</taxon>
        <taxon>Giardiinae</taxon>
        <taxon>Giardia</taxon>
    </lineage>
</organism>